<keyword evidence="1" id="KW-0812">Transmembrane</keyword>
<sequence>MLYEVLFYLAFLAAGIFTGATAVGIIEGARYWGILLYLLGLPVGYAGFIAYYLLTADWH</sequence>
<keyword evidence="1" id="KW-0472">Membrane</keyword>
<keyword evidence="1" id="KW-1133">Transmembrane helix</keyword>
<organism evidence="2">
    <name type="scientific">marine sediment metagenome</name>
    <dbReference type="NCBI Taxonomy" id="412755"/>
    <lineage>
        <taxon>unclassified sequences</taxon>
        <taxon>metagenomes</taxon>
        <taxon>ecological metagenomes</taxon>
    </lineage>
</organism>
<name>A0A0F9EWS8_9ZZZZ</name>
<proteinExistence type="predicted"/>
<feature type="transmembrane region" description="Helical" evidence="1">
    <location>
        <begin position="33"/>
        <end position="54"/>
    </location>
</feature>
<evidence type="ECO:0000256" key="1">
    <source>
        <dbReference type="SAM" id="Phobius"/>
    </source>
</evidence>
<comment type="caution">
    <text evidence="2">The sequence shown here is derived from an EMBL/GenBank/DDBJ whole genome shotgun (WGS) entry which is preliminary data.</text>
</comment>
<gene>
    <name evidence="2" type="ORF">LCGC14_2315800</name>
</gene>
<reference evidence="2" key="1">
    <citation type="journal article" date="2015" name="Nature">
        <title>Complex archaea that bridge the gap between prokaryotes and eukaryotes.</title>
        <authorList>
            <person name="Spang A."/>
            <person name="Saw J.H."/>
            <person name="Jorgensen S.L."/>
            <person name="Zaremba-Niedzwiedzka K."/>
            <person name="Martijn J."/>
            <person name="Lind A.E."/>
            <person name="van Eijk R."/>
            <person name="Schleper C."/>
            <person name="Guy L."/>
            <person name="Ettema T.J."/>
        </authorList>
    </citation>
    <scope>NUCLEOTIDE SEQUENCE</scope>
</reference>
<protein>
    <submittedName>
        <fullName evidence="2">Uncharacterized protein</fullName>
    </submittedName>
</protein>
<dbReference type="EMBL" id="LAZR01032968">
    <property type="protein sequence ID" value="KKL49405.1"/>
    <property type="molecule type" value="Genomic_DNA"/>
</dbReference>
<evidence type="ECO:0000313" key="2">
    <source>
        <dbReference type="EMBL" id="KKL49405.1"/>
    </source>
</evidence>
<feature type="transmembrane region" description="Helical" evidence="1">
    <location>
        <begin position="6"/>
        <end position="26"/>
    </location>
</feature>
<dbReference type="AlphaFoldDB" id="A0A0F9EWS8"/>
<accession>A0A0F9EWS8</accession>